<dbReference type="Gene3D" id="2.120.10.30">
    <property type="entry name" value="TolB, C-terminal domain"/>
    <property type="match status" value="1"/>
</dbReference>
<proteinExistence type="predicted"/>
<dbReference type="Proteomes" id="UP000823862">
    <property type="component" value="Unassembled WGS sequence"/>
</dbReference>
<name>A0A9D2HYT9_9BACE</name>
<evidence type="ECO:0000256" key="1">
    <source>
        <dbReference type="SAM" id="Phobius"/>
    </source>
</evidence>
<accession>A0A9D2HYT9</accession>
<feature type="non-terminal residue" evidence="2">
    <location>
        <position position="332"/>
    </location>
</feature>
<reference evidence="2" key="1">
    <citation type="journal article" date="2021" name="PeerJ">
        <title>Extensive microbial diversity within the chicken gut microbiome revealed by metagenomics and culture.</title>
        <authorList>
            <person name="Gilroy R."/>
            <person name="Ravi A."/>
            <person name="Getino M."/>
            <person name="Pursley I."/>
            <person name="Horton D.L."/>
            <person name="Alikhan N.F."/>
            <person name="Baker D."/>
            <person name="Gharbi K."/>
            <person name="Hall N."/>
            <person name="Watson M."/>
            <person name="Adriaenssens E.M."/>
            <person name="Foster-Nyarko E."/>
            <person name="Jarju S."/>
            <person name="Secka A."/>
            <person name="Antonio M."/>
            <person name="Oren A."/>
            <person name="Chaudhuri R.R."/>
            <person name="La Ragione R."/>
            <person name="Hildebrand F."/>
            <person name="Pallen M.J."/>
        </authorList>
    </citation>
    <scope>NUCLEOTIDE SEQUENCE</scope>
    <source>
        <strain evidence="2">ChiHjej12B11-9795</strain>
    </source>
</reference>
<sequence>MKICSIYYLVISVFAFLFISGCADREDLRLYRPEIEAPHEVEIVPEDETLVLSDLVDGYELIEPQGMLLSRIGEVFVYDSTWIVSGKSIENSFVNQFKKNGAFVRSILKVGKGPNEATSLFSIKMSGDDLYFLVDAGVKIIRYSMKERKFVESFMMPDEISAISDFAVLGNGKYILYKEHPQIQGDEYKLYVYDRAKDQIEQRWIPMQKQAWADYLWFGQTNSLYQLDDKFYFHEVFQRGIWEVNENGLKGYVSFKDNSYTMPDDGVYNSYPTLTEFLDYCKSSPYIWAHRSIYEGEHFILSSFMYNNTYHWNVIDKREWTSHSYTKIKDNV</sequence>
<protein>
    <submittedName>
        <fullName evidence="2">6-bladed beta-propeller</fullName>
    </submittedName>
</protein>
<evidence type="ECO:0000313" key="3">
    <source>
        <dbReference type="Proteomes" id="UP000823862"/>
    </source>
</evidence>
<keyword evidence="1" id="KW-1133">Transmembrane helix</keyword>
<keyword evidence="1" id="KW-0472">Membrane</keyword>
<keyword evidence="1" id="KW-0812">Transmembrane</keyword>
<comment type="caution">
    <text evidence="2">The sequence shown here is derived from an EMBL/GenBank/DDBJ whole genome shotgun (WGS) entry which is preliminary data.</text>
</comment>
<reference evidence="2" key="2">
    <citation type="submission" date="2021-04" db="EMBL/GenBank/DDBJ databases">
        <authorList>
            <person name="Gilroy R."/>
        </authorList>
    </citation>
    <scope>NUCLEOTIDE SEQUENCE</scope>
    <source>
        <strain evidence="2">ChiHjej12B11-9795</strain>
    </source>
</reference>
<dbReference type="Pfam" id="PF17170">
    <property type="entry name" value="DUF5128"/>
    <property type="match status" value="1"/>
</dbReference>
<dbReference type="AlphaFoldDB" id="A0A9D2HYT9"/>
<dbReference type="InterPro" id="IPR011042">
    <property type="entry name" value="6-blade_b-propeller_TolB-like"/>
</dbReference>
<gene>
    <name evidence="2" type="ORF">H9950_09290</name>
</gene>
<organism evidence="2 3">
    <name type="scientific">Candidatus Bacteroides avicola</name>
    <dbReference type="NCBI Taxonomy" id="2838468"/>
    <lineage>
        <taxon>Bacteria</taxon>
        <taxon>Pseudomonadati</taxon>
        <taxon>Bacteroidota</taxon>
        <taxon>Bacteroidia</taxon>
        <taxon>Bacteroidales</taxon>
        <taxon>Bacteroidaceae</taxon>
        <taxon>Bacteroides</taxon>
    </lineage>
</organism>
<evidence type="ECO:0000313" key="2">
    <source>
        <dbReference type="EMBL" id="HJA86362.1"/>
    </source>
</evidence>
<dbReference type="PROSITE" id="PS51257">
    <property type="entry name" value="PROKAR_LIPOPROTEIN"/>
    <property type="match status" value="1"/>
</dbReference>
<feature type="transmembrane region" description="Helical" evidence="1">
    <location>
        <begin position="6"/>
        <end position="23"/>
    </location>
</feature>
<dbReference type="EMBL" id="DWZI01000045">
    <property type="protein sequence ID" value="HJA86362.1"/>
    <property type="molecule type" value="Genomic_DNA"/>
</dbReference>